<dbReference type="SMART" id="SM00228">
    <property type="entry name" value="PDZ"/>
    <property type="match status" value="1"/>
</dbReference>
<dbReference type="PANTHER" id="PTHR32060:SF30">
    <property type="entry name" value="CARBOXY-TERMINAL PROCESSING PROTEASE CTPA"/>
    <property type="match status" value="1"/>
</dbReference>
<gene>
    <name evidence="8" type="ORF">K8V47_03920</name>
</gene>
<evidence type="ECO:0000256" key="3">
    <source>
        <dbReference type="ARBA" id="ARBA00022801"/>
    </source>
</evidence>
<dbReference type="PROSITE" id="PS50106">
    <property type="entry name" value="PDZ"/>
    <property type="match status" value="1"/>
</dbReference>
<organism evidence="8 9">
    <name type="scientific">Candidatus Amulumruptor caecigallinarius</name>
    <dbReference type="NCBI Taxonomy" id="2109911"/>
    <lineage>
        <taxon>Bacteria</taxon>
        <taxon>Pseudomonadati</taxon>
        <taxon>Bacteroidota</taxon>
        <taxon>Bacteroidia</taxon>
        <taxon>Bacteroidales</taxon>
        <taxon>Muribaculaceae</taxon>
        <taxon>Candidatus Amulumruptor</taxon>
    </lineage>
</organism>
<dbReference type="Gene3D" id="2.30.42.10">
    <property type="match status" value="1"/>
</dbReference>
<dbReference type="Gene3D" id="3.90.226.10">
    <property type="entry name" value="2-enoyl-CoA Hydratase, Chain A, domain 1"/>
    <property type="match status" value="1"/>
</dbReference>
<dbReference type="Pfam" id="PF00595">
    <property type="entry name" value="PDZ"/>
    <property type="match status" value="1"/>
</dbReference>
<dbReference type="InterPro" id="IPR036034">
    <property type="entry name" value="PDZ_sf"/>
</dbReference>
<dbReference type="PANTHER" id="PTHR32060">
    <property type="entry name" value="TAIL-SPECIFIC PROTEASE"/>
    <property type="match status" value="1"/>
</dbReference>
<dbReference type="SUPFAM" id="SSF50156">
    <property type="entry name" value="PDZ domain-like"/>
    <property type="match status" value="1"/>
</dbReference>
<evidence type="ECO:0000313" key="9">
    <source>
        <dbReference type="Proteomes" id="UP000711407"/>
    </source>
</evidence>
<keyword evidence="3 5" id="KW-0378">Hydrolase</keyword>
<dbReference type="SUPFAM" id="SSF52096">
    <property type="entry name" value="ClpP/crotonase"/>
    <property type="match status" value="1"/>
</dbReference>
<dbReference type="GO" id="GO:0030288">
    <property type="term" value="C:outer membrane-bounded periplasmic space"/>
    <property type="evidence" value="ECO:0007669"/>
    <property type="project" value="TreeGrafter"/>
</dbReference>
<evidence type="ECO:0000256" key="2">
    <source>
        <dbReference type="ARBA" id="ARBA00022670"/>
    </source>
</evidence>
<evidence type="ECO:0000313" key="8">
    <source>
        <dbReference type="EMBL" id="HJE38894.1"/>
    </source>
</evidence>
<keyword evidence="6" id="KW-0732">Signal</keyword>
<dbReference type="GO" id="GO:0007165">
    <property type="term" value="P:signal transduction"/>
    <property type="evidence" value="ECO:0007669"/>
    <property type="project" value="TreeGrafter"/>
</dbReference>
<dbReference type="GO" id="GO:0008236">
    <property type="term" value="F:serine-type peptidase activity"/>
    <property type="evidence" value="ECO:0007669"/>
    <property type="project" value="UniProtKB-KW"/>
</dbReference>
<dbReference type="InterPro" id="IPR004447">
    <property type="entry name" value="Peptidase_S41A"/>
</dbReference>
<dbReference type="AlphaFoldDB" id="A0A921JID4"/>
<reference evidence="8" key="1">
    <citation type="journal article" date="2021" name="PeerJ">
        <title>Extensive microbial diversity within the chicken gut microbiome revealed by metagenomics and culture.</title>
        <authorList>
            <person name="Gilroy R."/>
            <person name="Ravi A."/>
            <person name="Getino M."/>
            <person name="Pursley I."/>
            <person name="Horton D.L."/>
            <person name="Alikhan N.F."/>
            <person name="Baker D."/>
            <person name="Gharbi K."/>
            <person name="Hall N."/>
            <person name="Watson M."/>
            <person name="Adriaenssens E.M."/>
            <person name="Foster-Nyarko E."/>
            <person name="Jarju S."/>
            <person name="Secka A."/>
            <person name="Antonio M."/>
            <person name="Oren A."/>
            <person name="Chaudhuri R.R."/>
            <person name="La Ragione R."/>
            <person name="Hildebrand F."/>
            <person name="Pallen M.J."/>
        </authorList>
    </citation>
    <scope>NUCLEOTIDE SEQUENCE</scope>
    <source>
        <strain evidence="8">4100</strain>
    </source>
</reference>
<feature type="domain" description="PDZ" evidence="7">
    <location>
        <begin position="80"/>
        <end position="148"/>
    </location>
</feature>
<dbReference type="Proteomes" id="UP000711407">
    <property type="component" value="Unassembled WGS sequence"/>
</dbReference>
<comment type="similarity">
    <text evidence="1 5">Belongs to the peptidase S41A family.</text>
</comment>
<name>A0A921JID4_9BACT</name>
<evidence type="ECO:0000256" key="6">
    <source>
        <dbReference type="SAM" id="SignalP"/>
    </source>
</evidence>
<evidence type="ECO:0000256" key="5">
    <source>
        <dbReference type="RuleBase" id="RU004404"/>
    </source>
</evidence>
<dbReference type="NCBIfam" id="TIGR00225">
    <property type="entry name" value="prc"/>
    <property type="match status" value="1"/>
</dbReference>
<sequence>MKKILTFAAAIIALSLIAGAASRSDKAEISRNLDIFNSLYKELQTFYVDTIDASKSITTAIDAMLNDIDPYTEYIPQDKQDAFKRMTTGEYAGIGSLIMQRDGNIYISEPLVGSPAFQSGLRSGDRIITIDGDSVTGWTTEKASSRLKGNAGTMVKVTVCRPYVTDSIISVDITRRKIQEQSVPFYGVVRDNIGYIVLTSFTDKSAAEVKDALLKLKADPRVKSIVLDLRGNGGGLLEAAVKIVSYFVPKGTEVLRQRGRELTNEKVYKTTSSPIDTKIPIAVLIDGATASSSEIVSGALQDLDRAVVIGQRSFGKGLVQTSRPLPYEGLLKVTIAKYFLPSGRLVQAIDYSRRNPDGSVSRIPDSLTNAFTTANGREVRDGGGITPDIKVKYSTPNRMTYNVVENFKIMDYATKYAATHDTIAAPSQFVVTDEMFEDFRAFVNPATINYDRVLDKMIDNLREGAKHEGYMTDSVSAQIDVLATMLRHDPDHDFNTARPDLERLLSNEIVSRYYLRPGQIENSLRFDEGLDSAANVLNTPGRYAELLKPAKKR</sequence>
<dbReference type="InterPro" id="IPR005151">
    <property type="entry name" value="Tail-specific_protease"/>
</dbReference>
<feature type="chain" id="PRO_5037917189" evidence="6">
    <location>
        <begin position="21"/>
        <end position="553"/>
    </location>
</feature>
<dbReference type="InterPro" id="IPR029045">
    <property type="entry name" value="ClpP/crotonase-like_dom_sf"/>
</dbReference>
<comment type="caution">
    <text evidence="8">The sequence shown here is derived from an EMBL/GenBank/DDBJ whole genome shotgun (WGS) entry which is preliminary data.</text>
</comment>
<protein>
    <submittedName>
        <fullName evidence="8">S41 family peptidase</fullName>
    </submittedName>
</protein>
<evidence type="ECO:0000259" key="7">
    <source>
        <dbReference type="PROSITE" id="PS50106"/>
    </source>
</evidence>
<evidence type="ECO:0000256" key="1">
    <source>
        <dbReference type="ARBA" id="ARBA00009179"/>
    </source>
</evidence>
<dbReference type="CDD" id="cd07560">
    <property type="entry name" value="Peptidase_S41_CPP"/>
    <property type="match status" value="1"/>
</dbReference>
<dbReference type="Gene3D" id="3.30.750.44">
    <property type="match status" value="1"/>
</dbReference>
<dbReference type="CDD" id="cd06782">
    <property type="entry name" value="cpPDZ_CPP-like"/>
    <property type="match status" value="1"/>
</dbReference>
<dbReference type="EMBL" id="DYXT01000021">
    <property type="protein sequence ID" value="HJE38894.1"/>
    <property type="molecule type" value="Genomic_DNA"/>
</dbReference>
<proteinExistence type="inferred from homology"/>
<dbReference type="Pfam" id="PF03572">
    <property type="entry name" value="Peptidase_S41"/>
    <property type="match status" value="1"/>
</dbReference>
<evidence type="ECO:0000256" key="4">
    <source>
        <dbReference type="ARBA" id="ARBA00022825"/>
    </source>
</evidence>
<dbReference type="GO" id="GO:0006508">
    <property type="term" value="P:proteolysis"/>
    <property type="evidence" value="ECO:0007669"/>
    <property type="project" value="UniProtKB-KW"/>
</dbReference>
<accession>A0A921JID4</accession>
<feature type="signal peptide" evidence="6">
    <location>
        <begin position="1"/>
        <end position="20"/>
    </location>
</feature>
<keyword evidence="4 5" id="KW-0720">Serine protease</keyword>
<dbReference type="SMART" id="SM00245">
    <property type="entry name" value="TSPc"/>
    <property type="match status" value="1"/>
</dbReference>
<dbReference type="GO" id="GO:0004175">
    <property type="term" value="F:endopeptidase activity"/>
    <property type="evidence" value="ECO:0007669"/>
    <property type="project" value="TreeGrafter"/>
</dbReference>
<keyword evidence="2 5" id="KW-0645">Protease</keyword>
<dbReference type="InterPro" id="IPR001478">
    <property type="entry name" value="PDZ"/>
</dbReference>
<reference evidence="8" key="2">
    <citation type="submission" date="2021-09" db="EMBL/GenBank/DDBJ databases">
        <authorList>
            <person name="Gilroy R."/>
        </authorList>
    </citation>
    <scope>NUCLEOTIDE SEQUENCE</scope>
    <source>
        <strain evidence="8">4100</strain>
    </source>
</reference>